<dbReference type="GO" id="GO:0005737">
    <property type="term" value="C:cytoplasm"/>
    <property type="evidence" value="ECO:0007669"/>
    <property type="project" value="TreeGrafter"/>
</dbReference>
<feature type="region of interest" description="Disordered" evidence="1">
    <location>
        <begin position="254"/>
        <end position="273"/>
    </location>
</feature>
<dbReference type="PANTHER" id="PTHR21258">
    <property type="entry name" value="DOCKING PROTEIN RELATED"/>
    <property type="match status" value="1"/>
</dbReference>
<dbReference type="PANTHER" id="PTHR21258:SF42">
    <property type="entry name" value="DOCKING PROTEIN 3"/>
    <property type="match status" value="1"/>
</dbReference>
<feature type="compositionally biased region" description="Low complexity" evidence="1">
    <location>
        <begin position="428"/>
        <end position="445"/>
    </location>
</feature>
<evidence type="ECO:0000313" key="3">
    <source>
        <dbReference type="Proteomes" id="UP001652642"/>
    </source>
</evidence>
<dbReference type="GeneID" id="110077465"/>
<dbReference type="InterPro" id="IPR001849">
    <property type="entry name" value="PH_domain"/>
</dbReference>
<dbReference type="OrthoDB" id="6243387at2759"/>
<reference evidence="3" key="1">
    <citation type="submission" date="2025-05" db="UniProtKB">
        <authorList>
            <consortium name="RefSeq"/>
        </authorList>
    </citation>
    <scope>NUCLEOTIDE SEQUENCE [LARGE SCALE GENOMIC DNA]</scope>
</reference>
<feature type="domain" description="IRS-type PTB" evidence="2">
    <location>
        <begin position="147"/>
        <end position="251"/>
    </location>
</feature>
<dbReference type="GO" id="GO:0043410">
    <property type="term" value="P:positive regulation of MAPK cascade"/>
    <property type="evidence" value="ECO:0007669"/>
    <property type="project" value="TreeGrafter"/>
</dbReference>
<dbReference type="SUPFAM" id="SSF50729">
    <property type="entry name" value="PH domain-like"/>
    <property type="match status" value="2"/>
</dbReference>
<dbReference type="PROSITE" id="PS51064">
    <property type="entry name" value="IRS_PTB"/>
    <property type="match status" value="1"/>
</dbReference>
<feature type="compositionally biased region" description="Low complexity" evidence="1">
    <location>
        <begin position="374"/>
        <end position="385"/>
    </location>
</feature>
<dbReference type="CTD" id="79930"/>
<reference evidence="4" key="2">
    <citation type="submission" date="2025-08" db="UniProtKB">
        <authorList>
            <consortium name="RefSeq"/>
        </authorList>
    </citation>
    <scope>IDENTIFICATION</scope>
</reference>
<dbReference type="SMART" id="SM00233">
    <property type="entry name" value="PH"/>
    <property type="match status" value="1"/>
</dbReference>
<proteinExistence type="predicted"/>
<evidence type="ECO:0000313" key="4">
    <source>
        <dbReference type="RefSeq" id="XP_020646210.2"/>
    </source>
</evidence>
<dbReference type="GO" id="GO:0007265">
    <property type="term" value="P:Ras protein signal transduction"/>
    <property type="evidence" value="ECO:0007669"/>
    <property type="project" value="TreeGrafter"/>
</dbReference>
<dbReference type="FunCoup" id="A0A6J0TGN4">
    <property type="interactions" value="3"/>
</dbReference>
<dbReference type="Pfam" id="PF00169">
    <property type="entry name" value="PH"/>
    <property type="match status" value="1"/>
</dbReference>
<dbReference type="SMART" id="SM01244">
    <property type="entry name" value="IRS"/>
    <property type="match status" value="1"/>
</dbReference>
<evidence type="ECO:0000259" key="2">
    <source>
        <dbReference type="PROSITE" id="PS51064"/>
    </source>
</evidence>
<keyword evidence="3" id="KW-1185">Reference proteome</keyword>
<dbReference type="Pfam" id="PF02174">
    <property type="entry name" value="IRS"/>
    <property type="match status" value="1"/>
</dbReference>
<dbReference type="Gene3D" id="2.30.29.30">
    <property type="entry name" value="Pleckstrin-homology domain (PH domain)/Phosphotyrosine-binding domain (PTB)"/>
    <property type="match status" value="2"/>
</dbReference>
<feature type="compositionally biased region" description="Polar residues" evidence="1">
    <location>
        <begin position="256"/>
        <end position="273"/>
    </location>
</feature>
<protein>
    <submittedName>
        <fullName evidence="4">Docking protein 3 isoform X1</fullName>
    </submittedName>
</protein>
<organism evidence="3 4">
    <name type="scientific">Pogona vitticeps</name>
    <name type="common">central bearded dragon</name>
    <dbReference type="NCBI Taxonomy" id="103695"/>
    <lineage>
        <taxon>Eukaryota</taxon>
        <taxon>Metazoa</taxon>
        <taxon>Chordata</taxon>
        <taxon>Craniata</taxon>
        <taxon>Vertebrata</taxon>
        <taxon>Euteleostomi</taxon>
        <taxon>Lepidosauria</taxon>
        <taxon>Squamata</taxon>
        <taxon>Bifurcata</taxon>
        <taxon>Unidentata</taxon>
        <taxon>Episquamata</taxon>
        <taxon>Toxicofera</taxon>
        <taxon>Iguania</taxon>
        <taxon>Acrodonta</taxon>
        <taxon>Agamidae</taxon>
        <taxon>Amphibolurinae</taxon>
        <taxon>Pogona</taxon>
    </lineage>
</organism>
<sequence length="475" mass="52307">MEHPVKEGILYIQHPKFGKKTWRKVWGQLFADSPSGIARLEYFEARDNAKGEKGTLRKGERKVIRLSDCVSVERAGEHSSPKDTAPFCLCLMERNCFLAADQPDDWIERICQLAFQRPSAQSSTAGNTPSPQPQMEENAIYSSWQETACEYPVTVVPTEASTKCHLKGNYLMASLPEQLVLKDVQSGQALYTWPYAFLRRFGLEKNMFSFEAGRRCNSGEGLFTFNTVRAAEIYRSVLTTINCQKSLLERDKKAGISSSQESTQKSGAWSWPSSREGLEEVSPLYTRNPAEPMERANSHSVSAETRVSEKPIIYASIGRSFPVLFQACAKTEAELKEQGEQLSDHLYENLCALEQGVVFHPLESASFSYRDSPEGSSSSSQEPSPIYDNSPLIAKRSASHPSPSPRMEGPDSSPERQCLPPQSLDCQEAASGGEGNAKSKSGGAGAFKNKLVTMLSRDGGAPKAASRSVSPMDKS</sequence>
<accession>A0A6J0TGN4</accession>
<dbReference type="InParanoid" id="A0A6J0TGN4"/>
<dbReference type="InterPro" id="IPR002404">
    <property type="entry name" value="IRS_PTB"/>
</dbReference>
<dbReference type="SMART" id="SM00310">
    <property type="entry name" value="PTBI"/>
    <property type="match status" value="1"/>
</dbReference>
<name>A0A6J0TGN4_9SAUR</name>
<dbReference type="KEGG" id="pvt:110077465"/>
<dbReference type="InterPro" id="IPR011993">
    <property type="entry name" value="PH-like_dom_sf"/>
</dbReference>
<feature type="region of interest" description="Disordered" evidence="1">
    <location>
        <begin position="456"/>
        <end position="475"/>
    </location>
</feature>
<evidence type="ECO:0000256" key="1">
    <source>
        <dbReference type="SAM" id="MobiDB-lite"/>
    </source>
</evidence>
<dbReference type="GO" id="GO:0007169">
    <property type="term" value="P:cell surface receptor protein tyrosine kinase signaling pathway"/>
    <property type="evidence" value="ECO:0007669"/>
    <property type="project" value="TreeGrafter"/>
</dbReference>
<feature type="region of interest" description="Disordered" evidence="1">
    <location>
        <begin position="368"/>
        <end position="445"/>
    </location>
</feature>
<gene>
    <name evidence="4" type="primary">DOK3</name>
</gene>
<dbReference type="Proteomes" id="UP001652642">
    <property type="component" value="Chromosome 2"/>
</dbReference>
<dbReference type="AlphaFoldDB" id="A0A6J0TGN4"/>
<dbReference type="RefSeq" id="XP_020646210.2">
    <property type="nucleotide sequence ID" value="XM_020790551.2"/>
</dbReference>
<dbReference type="InterPro" id="IPR050996">
    <property type="entry name" value="Docking_Protein_DOK"/>
</dbReference>